<feature type="compositionally biased region" description="Low complexity" evidence="2">
    <location>
        <begin position="367"/>
        <end position="387"/>
    </location>
</feature>
<dbReference type="InterPro" id="IPR027381">
    <property type="entry name" value="LytR/CpsA/Psr_C"/>
</dbReference>
<comment type="similarity">
    <text evidence="1">Belongs to the LytR/CpsA/Psr (LCP) family.</text>
</comment>
<feature type="transmembrane region" description="Helical" evidence="3">
    <location>
        <begin position="21"/>
        <end position="41"/>
    </location>
</feature>
<evidence type="ECO:0000313" key="7">
    <source>
        <dbReference type="Proteomes" id="UP000063699"/>
    </source>
</evidence>
<dbReference type="Gene3D" id="3.40.630.190">
    <property type="entry name" value="LCP protein"/>
    <property type="match status" value="1"/>
</dbReference>
<dbReference type="EMBL" id="CP012752">
    <property type="protein sequence ID" value="ALG15621.1"/>
    <property type="molecule type" value="Genomic_DNA"/>
</dbReference>
<gene>
    <name evidence="6" type="ORF">AOZ06_48230</name>
</gene>
<dbReference type="PANTHER" id="PTHR33392:SF6">
    <property type="entry name" value="POLYISOPRENYL-TEICHOIC ACID--PEPTIDOGLYCAN TEICHOIC ACID TRANSFERASE TAGU"/>
    <property type="match status" value="1"/>
</dbReference>
<keyword evidence="3" id="KW-0812">Transmembrane</keyword>
<keyword evidence="3" id="KW-1133">Transmembrane helix</keyword>
<proteinExistence type="inferred from homology"/>
<dbReference type="AlphaFoldDB" id="A0A0N9IAY6"/>
<name>A0A0N9IAY6_9PSEU</name>
<protein>
    <recommendedName>
        <fullName evidence="8">LytTR family transcriptional regulator</fullName>
    </recommendedName>
</protein>
<evidence type="ECO:0000259" key="5">
    <source>
        <dbReference type="Pfam" id="PF13399"/>
    </source>
</evidence>
<dbReference type="NCBIfam" id="TIGR00350">
    <property type="entry name" value="lytR_cpsA_psr"/>
    <property type="match status" value="1"/>
</dbReference>
<evidence type="ECO:0008006" key="8">
    <source>
        <dbReference type="Google" id="ProtNLM"/>
    </source>
</evidence>
<sequence>MRTREGHLGSGARVALYLSRCTVALVSVAVLSASGIVYAKFNDVNDGVVTTDVIEAEVQKAGVKPLDGAVDILLVGMDSRTDNFDNPLPKEVMQMLHGGISDGERNTDTMILVHIPVDGRRAVAISFPRDAWVELSGGFGKHKLNSAFVYQFNNTMKAQANVPRRQAEDEAKKQGRKNLIATIESLIGKAVTIDRYAEVNLLSFYEITKAIGGVEVCLNNPVDETKYSGAQFPAGKQTIEGKAALSFVRQRHELPNGDLDRIVRQQVFIGALAHKVLSTGVLTDFSKLNALVDAIKKSVVLSSGWDVTTFAQQMQGLSSGAIDFHTIPTLGPAKIGGADVIKVDPKQVNEFVLGLTKDERKDERKTPAPSSDKPPATSTSAPPAADTKVTVDVRNASSEKGLAATVQNILVGKGFLAGTVSNATRQRTSALFFHPGEEGHANRVSTELGGQFTLTPDATLKAGQVRAVLGDDFPVALGRSLAGQTGQPPAAQGSGVTPSTQIGSATPSSNAPTINADGVTCVN</sequence>
<dbReference type="PANTHER" id="PTHR33392">
    <property type="entry name" value="POLYISOPRENYL-TEICHOIC ACID--PEPTIDOGLYCAN TEICHOIC ACID TRANSFERASE TAGU"/>
    <property type="match status" value="1"/>
</dbReference>
<keyword evidence="3" id="KW-0472">Membrane</keyword>
<reference evidence="6 7" key="1">
    <citation type="submission" date="2015-07" db="EMBL/GenBank/DDBJ databases">
        <title>Genome sequencing of Kibdelosporangium phytohabitans.</title>
        <authorList>
            <person name="Qin S."/>
            <person name="Xing K."/>
        </authorList>
    </citation>
    <scope>NUCLEOTIDE SEQUENCE [LARGE SCALE GENOMIC DNA]</scope>
    <source>
        <strain evidence="6 7">KLBMP1111</strain>
    </source>
</reference>
<accession>A0A0N9IAY6</accession>
<keyword evidence="7" id="KW-1185">Reference proteome</keyword>
<feature type="region of interest" description="Disordered" evidence="2">
    <location>
        <begin position="353"/>
        <end position="387"/>
    </location>
</feature>
<dbReference type="STRING" id="860235.AOZ06_48230"/>
<evidence type="ECO:0000259" key="4">
    <source>
        <dbReference type="Pfam" id="PF03816"/>
    </source>
</evidence>
<evidence type="ECO:0000256" key="2">
    <source>
        <dbReference type="SAM" id="MobiDB-lite"/>
    </source>
</evidence>
<evidence type="ECO:0000313" key="6">
    <source>
        <dbReference type="EMBL" id="ALG15621.1"/>
    </source>
</evidence>
<dbReference type="InterPro" id="IPR050922">
    <property type="entry name" value="LytR/CpsA/Psr_CW_biosynth"/>
</dbReference>
<dbReference type="Pfam" id="PF13399">
    <property type="entry name" value="LytR_C"/>
    <property type="match status" value="1"/>
</dbReference>
<evidence type="ECO:0000256" key="3">
    <source>
        <dbReference type="SAM" id="Phobius"/>
    </source>
</evidence>
<evidence type="ECO:0000256" key="1">
    <source>
        <dbReference type="ARBA" id="ARBA00006068"/>
    </source>
</evidence>
<feature type="domain" description="Cell envelope-related transcriptional attenuator" evidence="4">
    <location>
        <begin position="106"/>
        <end position="277"/>
    </location>
</feature>
<feature type="region of interest" description="Disordered" evidence="2">
    <location>
        <begin position="480"/>
        <end position="523"/>
    </location>
</feature>
<feature type="compositionally biased region" description="Polar residues" evidence="2">
    <location>
        <begin position="494"/>
        <end position="513"/>
    </location>
</feature>
<organism evidence="6 7">
    <name type="scientific">Kibdelosporangium phytohabitans</name>
    <dbReference type="NCBI Taxonomy" id="860235"/>
    <lineage>
        <taxon>Bacteria</taxon>
        <taxon>Bacillati</taxon>
        <taxon>Actinomycetota</taxon>
        <taxon>Actinomycetes</taxon>
        <taxon>Pseudonocardiales</taxon>
        <taxon>Pseudonocardiaceae</taxon>
        <taxon>Kibdelosporangium</taxon>
    </lineage>
</organism>
<feature type="domain" description="LytR/CpsA/Psr regulator C-terminal" evidence="5">
    <location>
        <begin position="389"/>
        <end position="473"/>
    </location>
</feature>
<dbReference type="Proteomes" id="UP000063699">
    <property type="component" value="Chromosome"/>
</dbReference>
<dbReference type="KEGG" id="kphy:AOZ06_48230"/>
<dbReference type="Gene3D" id="3.30.70.2390">
    <property type="match status" value="1"/>
</dbReference>
<feature type="compositionally biased region" description="Basic and acidic residues" evidence="2">
    <location>
        <begin position="356"/>
        <end position="366"/>
    </location>
</feature>
<dbReference type="InterPro" id="IPR004474">
    <property type="entry name" value="LytR_CpsA_psr"/>
</dbReference>
<dbReference type="Pfam" id="PF03816">
    <property type="entry name" value="LytR_cpsA_psr"/>
    <property type="match status" value="1"/>
</dbReference>